<protein>
    <submittedName>
        <fullName evidence="1">Uncharacterized protein</fullName>
    </submittedName>
</protein>
<keyword evidence="2" id="KW-1185">Reference proteome</keyword>
<sequence>MMNSDALRVIQAAPSRRNPHEIAALGAPYLAHLIDDLEEKQAKHRECIGRWYQRDLLRKGRFVVRSVWDNEPVQATQSVLLEDKTIAYGFGSALSFWLFAGSLGEGAPIQGIYLPQRAILVNLGDEAWGVNEGHVRKAMTIFNGLPLDMDRISGPTPYLVTGDASFAHHIWNQLGALDRLITDEPEFALETTNVVVVQEPLGPLAELFDDCPNWEIRYVHSSQIQQLNCRDTLFVQLAGMLVTEGAKARVFRYVERTVDLPEAAVRRNPVGRFWLSIRTRNRTITNQVQFLTELAHSLIDEYPGCDIVLDGHSLSEDDYRLVELGDSSNHAIAAADADVAAKVTNRLVHRNSKIYQTAGRPLSEALALARTCDFYVCHHGTVQHKIGWFTCVPGVVHANTRVAQSKPALSVAAQTEGGQPPSYLPAELIEDEASNAHGALADALRHENYTIVSVDEACRFVLSEVKATTALKT</sequence>
<dbReference type="Proteomes" id="UP000271137">
    <property type="component" value="Unassembled WGS sequence"/>
</dbReference>
<accession>A0ABY0A4D0</accession>
<reference evidence="1 2" key="1">
    <citation type="submission" date="2018-12" db="EMBL/GenBank/DDBJ databases">
        <title>The genome sequences of strain 502.</title>
        <authorList>
            <person name="Gao J."/>
            <person name="Sun J."/>
        </authorList>
    </citation>
    <scope>NUCLEOTIDE SEQUENCE [LARGE SCALE GENOMIC DNA]</scope>
    <source>
        <strain evidence="1 2">502</strain>
    </source>
</reference>
<name>A0ABY0A4D0_9BURK</name>
<dbReference type="EMBL" id="RXFQ01000011">
    <property type="protein sequence ID" value="RSZ33443.1"/>
    <property type="molecule type" value="Genomic_DNA"/>
</dbReference>
<evidence type="ECO:0000313" key="2">
    <source>
        <dbReference type="Proteomes" id="UP000271137"/>
    </source>
</evidence>
<comment type="caution">
    <text evidence="1">The sequence shown here is derived from an EMBL/GenBank/DDBJ whole genome shotgun (WGS) entry which is preliminary data.</text>
</comment>
<dbReference type="RefSeq" id="WP_125965848.1">
    <property type="nucleotide sequence ID" value="NZ_RXFQ01000011.1"/>
</dbReference>
<evidence type="ECO:0000313" key="1">
    <source>
        <dbReference type="EMBL" id="RSZ33443.1"/>
    </source>
</evidence>
<organism evidence="1 2">
    <name type="scientific">Variovorax beijingensis</name>
    <dbReference type="NCBI Taxonomy" id="2496117"/>
    <lineage>
        <taxon>Bacteria</taxon>
        <taxon>Pseudomonadati</taxon>
        <taxon>Pseudomonadota</taxon>
        <taxon>Betaproteobacteria</taxon>
        <taxon>Burkholderiales</taxon>
        <taxon>Comamonadaceae</taxon>
        <taxon>Variovorax</taxon>
    </lineage>
</organism>
<gene>
    <name evidence="1" type="ORF">EJO66_19845</name>
</gene>
<proteinExistence type="predicted"/>